<feature type="transmembrane region" description="Helical" evidence="2">
    <location>
        <begin position="130"/>
        <end position="154"/>
    </location>
</feature>
<evidence type="ECO:0000256" key="2">
    <source>
        <dbReference type="SAM" id="Phobius"/>
    </source>
</evidence>
<reference evidence="4 5" key="1">
    <citation type="submission" date="2010-12" db="EMBL/GenBank/DDBJ databases">
        <title>The Genome Sequence of Coprobacillus sp. strain 29_1.</title>
        <authorList>
            <consortium name="The Broad Institute Genome Sequencing Platform"/>
            <person name="Earl A."/>
            <person name="Ward D."/>
            <person name="Feldgarden M."/>
            <person name="Gevers D."/>
            <person name="Daigneault M."/>
            <person name="Sibley C.D."/>
            <person name="White A."/>
            <person name="Strauss J."/>
            <person name="Allen-Vercoe E."/>
            <person name="Young S.K."/>
            <person name="Zeng Q."/>
            <person name="Gargeya S."/>
            <person name="Fitzgerald M."/>
            <person name="Haas B."/>
            <person name="Abouelleil A."/>
            <person name="Alvarado L."/>
            <person name="Arachchi H.M."/>
            <person name="Berlin A."/>
            <person name="Brown A."/>
            <person name="Chapman S.B."/>
            <person name="Chen Z."/>
            <person name="Dunbar C."/>
            <person name="Freedman E."/>
            <person name="Gearin G."/>
            <person name="Gellesch M."/>
            <person name="Goldberg J."/>
            <person name="Griggs A."/>
            <person name="Gujja S."/>
            <person name="Heilman E."/>
            <person name="Heiman D."/>
            <person name="Howarth C."/>
            <person name="Larson L."/>
            <person name="Lui A."/>
            <person name="MacDonald P.J.P."/>
            <person name="Mehta T."/>
            <person name="Montmayeur A."/>
            <person name="Murphy C."/>
            <person name="Neiman D."/>
            <person name="Pearson M."/>
            <person name="Priest M."/>
            <person name="Roberts A."/>
            <person name="Saif S."/>
            <person name="Shea T."/>
            <person name="Shenoy N."/>
            <person name="Sisk P."/>
            <person name="Stolte C."/>
            <person name="Sykes S."/>
            <person name="White J."/>
            <person name="Yandava C."/>
            <person name="Nusbaum C."/>
            <person name="Birren B."/>
        </authorList>
    </citation>
    <scope>NUCLEOTIDE SEQUENCE [LARGE SCALE GENOMIC DNA]</scope>
    <source>
        <strain evidence="4 5">29_1</strain>
    </source>
</reference>
<dbReference type="AlphaFoldDB" id="E7GEA6"/>
<dbReference type="Gene3D" id="1.20.120.1220">
    <property type="match status" value="1"/>
</dbReference>
<keyword evidence="2" id="KW-0812">Transmembrane</keyword>
<dbReference type="GO" id="GO:0005886">
    <property type="term" value="C:plasma membrane"/>
    <property type="evidence" value="ECO:0007669"/>
    <property type="project" value="TreeGrafter"/>
</dbReference>
<dbReference type="GO" id="GO:0006465">
    <property type="term" value="P:signal peptide processing"/>
    <property type="evidence" value="ECO:0007669"/>
    <property type="project" value="TreeGrafter"/>
</dbReference>
<keyword evidence="2" id="KW-1133">Transmembrane helix</keyword>
<dbReference type="OrthoDB" id="5508079at2"/>
<feature type="domain" description="Prepilin type IV endopeptidase peptidase" evidence="3">
    <location>
        <begin position="8"/>
        <end position="110"/>
    </location>
</feature>
<dbReference type="Pfam" id="PF01478">
    <property type="entry name" value="Peptidase_A24"/>
    <property type="match status" value="1"/>
</dbReference>
<dbReference type="EMBL" id="ADKX01000046">
    <property type="protein sequence ID" value="EFW03587.1"/>
    <property type="molecule type" value="Genomic_DNA"/>
</dbReference>
<dbReference type="InterPro" id="IPR000045">
    <property type="entry name" value="Prepilin_IV_endopep_pep"/>
</dbReference>
<feature type="transmembrane region" description="Helical" evidence="2">
    <location>
        <begin position="55"/>
        <end position="75"/>
    </location>
</feature>
<organism evidence="4 5">
    <name type="scientific">Coprobacillus cateniformis</name>
    <dbReference type="NCBI Taxonomy" id="100884"/>
    <lineage>
        <taxon>Bacteria</taxon>
        <taxon>Bacillati</taxon>
        <taxon>Bacillota</taxon>
        <taxon>Erysipelotrichia</taxon>
        <taxon>Erysipelotrichales</taxon>
        <taxon>Coprobacillaceae</taxon>
        <taxon>Coprobacillus</taxon>
    </lineage>
</organism>
<evidence type="ECO:0000313" key="5">
    <source>
        <dbReference type="Proteomes" id="UP000003157"/>
    </source>
</evidence>
<proteinExistence type="inferred from homology"/>
<feature type="transmembrane region" description="Helical" evidence="2">
    <location>
        <begin position="27"/>
        <end position="46"/>
    </location>
</feature>
<dbReference type="RefSeq" id="WP_008790360.1">
    <property type="nucleotide sequence ID" value="NZ_AKCB01000004.1"/>
</dbReference>
<dbReference type="STRING" id="100884.GCA_000269565_03712"/>
<feature type="transmembrane region" description="Helical" evidence="2">
    <location>
        <begin position="81"/>
        <end position="109"/>
    </location>
</feature>
<evidence type="ECO:0000256" key="1">
    <source>
        <dbReference type="ARBA" id="ARBA00005801"/>
    </source>
</evidence>
<dbReference type="GeneID" id="78231459"/>
<dbReference type="PANTHER" id="PTHR30487:SF0">
    <property type="entry name" value="PREPILIN LEADER PEPTIDASE_N-METHYLTRANSFERASE-RELATED"/>
    <property type="match status" value="1"/>
</dbReference>
<dbReference type="InterPro" id="IPR050882">
    <property type="entry name" value="Prepilin_peptidase/N-MTase"/>
</dbReference>
<name>E7GEA6_9FIRM</name>
<sequence length="155" mass="17510">MPYLDIAFTFVLLSICAYTDTKFRKIYNWMTLPFIAIGILNTLLLYGPKEGFMNCLWLIPALILCIILFKLHQIGGGDAKLILSVGALMGLEYTLIILLISFILGWFYSIYQLLKKRNNKKGVLKGHQKIMIPLGSIMLVAFGIVGGLQVYLLYL</sequence>
<evidence type="ECO:0000313" key="4">
    <source>
        <dbReference type="EMBL" id="EFW03587.1"/>
    </source>
</evidence>
<keyword evidence="5" id="KW-1185">Reference proteome</keyword>
<evidence type="ECO:0000259" key="3">
    <source>
        <dbReference type="Pfam" id="PF01478"/>
    </source>
</evidence>
<comment type="similarity">
    <text evidence="1">Belongs to the peptidase A24 family.</text>
</comment>
<accession>E7GEA6</accession>
<comment type="caution">
    <text evidence="4">The sequence shown here is derived from an EMBL/GenBank/DDBJ whole genome shotgun (WGS) entry which is preliminary data.</text>
</comment>
<protein>
    <recommendedName>
        <fullName evidence="3">Prepilin type IV endopeptidase peptidase domain-containing protein</fullName>
    </recommendedName>
</protein>
<dbReference type="PANTHER" id="PTHR30487">
    <property type="entry name" value="TYPE 4 PREPILIN-LIKE PROTEINS LEADER PEPTIDE-PROCESSING ENZYME"/>
    <property type="match status" value="1"/>
</dbReference>
<keyword evidence="2" id="KW-0472">Membrane</keyword>
<dbReference type="HOGENOM" id="CLU_1692505_0_0_9"/>
<dbReference type="Proteomes" id="UP000003157">
    <property type="component" value="Unassembled WGS sequence"/>
</dbReference>
<dbReference type="GO" id="GO:0004190">
    <property type="term" value="F:aspartic-type endopeptidase activity"/>
    <property type="evidence" value="ECO:0007669"/>
    <property type="project" value="InterPro"/>
</dbReference>
<gene>
    <name evidence="4" type="ORF">HMPREF9488_03278</name>
</gene>